<dbReference type="SUPFAM" id="SSF63380">
    <property type="entry name" value="Riboflavin synthase domain-like"/>
    <property type="match status" value="1"/>
</dbReference>
<evidence type="ECO:0000259" key="1">
    <source>
        <dbReference type="PROSITE" id="PS51384"/>
    </source>
</evidence>
<dbReference type="Gene3D" id="3.40.50.80">
    <property type="entry name" value="Nucleotide-binding domain of ferredoxin-NADP reductase (FNR) module"/>
    <property type="match status" value="1"/>
</dbReference>
<dbReference type="Proteomes" id="UP000501451">
    <property type="component" value="Chromosome"/>
</dbReference>
<dbReference type="GO" id="GO:0016491">
    <property type="term" value="F:oxidoreductase activity"/>
    <property type="evidence" value="ECO:0007669"/>
    <property type="project" value="InterPro"/>
</dbReference>
<dbReference type="Gene3D" id="2.40.30.10">
    <property type="entry name" value="Translation factors"/>
    <property type="match status" value="1"/>
</dbReference>
<organism evidence="2 3">
    <name type="scientific">Jeotgalibaca arthritidis</name>
    <dbReference type="NCBI Taxonomy" id="1868794"/>
    <lineage>
        <taxon>Bacteria</taxon>
        <taxon>Bacillati</taxon>
        <taxon>Bacillota</taxon>
        <taxon>Bacilli</taxon>
        <taxon>Lactobacillales</taxon>
        <taxon>Carnobacteriaceae</taxon>
        <taxon>Jeotgalibaca</taxon>
    </lineage>
</organism>
<dbReference type="InterPro" id="IPR039261">
    <property type="entry name" value="FNR_nucleotide-bd"/>
</dbReference>
<feature type="domain" description="FAD-binding FR-type" evidence="1">
    <location>
        <begin position="1"/>
        <end position="106"/>
    </location>
</feature>
<dbReference type="AlphaFoldDB" id="A0A6G7KAQ1"/>
<dbReference type="PROSITE" id="PS51384">
    <property type="entry name" value="FAD_FR"/>
    <property type="match status" value="1"/>
</dbReference>
<dbReference type="RefSeq" id="WP_166162524.1">
    <property type="nucleotide sequence ID" value="NZ_CP049740.1"/>
</dbReference>
<sequence length="235" mass="26757">MIKHRLKIVDIIDESQGTKTYILEKPEDFNWEAGAMTHVGLVGFDEGDSPNKGWVRHMSICSLPSENHIAFTTRTKCSSEFKERLAELTVGDELILFKTVSHLSLKESHKPVVLLTMGVGIAAVRPLIISLMKERSDIPTIQNITIDSSGEFIFKEELDQFCNGCLSNHWFECRKDFYGMVNQTCQQKDAVYYVIGSDEFIINMILTLRQNGIEDSSIVIDKRQQMLPKYFQTAV</sequence>
<proteinExistence type="predicted"/>
<evidence type="ECO:0000313" key="3">
    <source>
        <dbReference type="Proteomes" id="UP000501451"/>
    </source>
</evidence>
<dbReference type="SUPFAM" id="SSF52343">
    <property type="entry name" value="Ferredoxin reductase-like, C-terminal NADP-linked domain"/>
    <property type="match status" value="1"/>
</dbReference>
<accession>A0A6G7KAQ1</accession>
<evidence type="ECO:0000313" key="2">
    <source>
        <dbReference type="EMBL" id="QII82325.1"/>
    </source>
</evidence>
<dbReference type="EMBL" id="CP049740">
    <property type="protein sequence ID" value="QII82325.1"/>
    <property type="molecule type" value="Genomic_DNA"/>
</dbReference>
<protein>
    <recommendedName>
        <fullName evidence="1">FAD-binding FR-type domain-containing protein</fullName>
    </recommendedName>
</protein>
<name>A0A6G7KAQ1_9LACT</name>
<dbReference type="InterPro" id="IPR017927">
    <property type="entry name" value="FAD-bd_FR_type"/>
</dbReference>
<reference evidence="2 3" key="1">
    <citation type="journal article" date="2017" name="Int. J. Syst. Evol. Microbiol.">
        <title>Jeotgalibaca porci sp. nov. and Jeotgalibaca arthritidis sp. nov., isolated from pigs, and emended description of the genus Jeotgalibaca.</title>
        <authorList>
            <person name="Zamora L."/>
            <person name="Perez-Sancho M."/>
            <person name="Dominguez L."/>
            <person name="Fernandez-Garayzabal J.F."/>
            <person name="Vela A.I."/>
        </authorList>
    </citation>
    <scope>NUCLEOTIDE SEQUENCE [LARGE SCALE GENOMIC DNA]</scope>
    <source>
        <strain evidence="2 3">CECT 9157</strain>
    </source>
</reference>
<dbReference type="InterPro" id="IPR017938">
    <property type="entry name" value="Riboflavin_synthase-like_b-brl"/>
</dbReference>
<gene>
    <name evidence="2" type="ORF">G7057_07685</name>
</gene>
<dbReference type="KEGG" id="jar:G7057_07685"/>
<keyword evidence="3" id="KW-1185">Reference proteome</keyword>